<protein>
    <submittedName>
        <fullName evidence="1">Uncharacterized protein</fullName>
    </submittedName>
</protein>
<dbReference type="Proteomes" id="UP000298030">
    <property type="component" value="Unassembled WGS sequence"/>
</dbReference>
<keyword evidence="2" id="KW-1185">Reference proteome</keyword>
<reference evidence="1 2" key="1">
    <citation type="journal article" date="2019" name="Nat. Ecol. Evol.">
        <title>Megaphylogeny resolves global patterns of mushroom evolution.</title>
        <authorList>
            <person name="Varga T."/>
            <person name="Krizsan K."/>
            <person name="Foldi C."/>
            <person name="Dima B."/>
            <person name="Sanchez-Garcia M."/>
            <person name="Sanchez-Ramirez S."/>
            <person name="Szollosi G.J."/>
            <person name="Szarkandi J.G."/>
            <person name="Papp V."/>
            <person name="Albert L."/>
            <person name="Andreopoulos W."/>
            <person name="Angelini C."/>
            <person name="Antonin V."/>
            <person name="Barry K.W."/>
            <person name="Bougher N.L."/>
            <person name="Buchanan P."/>
            <person name="Buyck B."/>
            <person name="Bense V."/>
            <person name="Catcheside P."/>
            <person name="Chovatia M."/>
            <person name="Cooper J."/>
            <person name="Damon W."/>
            <person name="Desjardin D."/>
            <person name="Finy P."/>
            <person name="Geml J."/>
            <person name="Haridas S."/>
            <person name="Hughes K."/>
            <person name="Justo A."/>
            <person name="Karasinski D."/>
            <person name="Kautmanova I."/>
            <person name="Kiss B."/>
            <person name="Kocsube S."/>
            <person name="Kotiranta H."/>
            <person name="LaButti K.M."/>
            <person name="Lechner B.E."/>
            <person name="Liimatainen K."/>
            <person name="Lipzen A."/>
            <person name="Lukacs Z."/>
            <person name="Mihaltcheva S."/>
            <person name="Morgado L.N."/>
            <person name="Niskanen T."/>
            <person name="Noordeloos M.E."/>
            <person name="Ohm R.A."/>
            <person name="Ortiz-Santana B."/>
            <person name="Ovrebo C."/>
            <person name="Racz N."/>
            <person name="Riley R."/>
            <person name="Savchenko A."/>
            <person name="Shiryaev A."/>
            <person name="Soop K."/>
            <person name="Spirin V."/>
            <person name="Szebenyi C."/>
            <person name="Tomsovsky M."/>
            <person name="Tulloss R.E."/>
            <person name="Uehling J."/>
            <person name="Grigoriev I.V."/>
            <person name="Vagvolgyi C."/>
            <person name="Papp T."/>
            <person name="Martin F.M."/>
            <person name="Miettinen O."/>
            <person name="Hibbett D.S."/>
            <person name="Nagy L.G."/>
        </authorList>
    </citation>
    <scope>NUCLEOTIDE SEQUENCE [LARGE SCALE GENOMIC DNA]</scope>
    <source>
        <strain evidence="1 2">FP101781</strain>
    </source>
</reference>
<proteinExistence type="predicted"/>
<dbReference type="AlphaFoldDB" id="A0A4Y7SHQ8"/>
<evidence type="ECO:0000313" key="2">
    <source>
        <dbReference type="Proteomes" id="UP000298030"/>
    </source>
</evidence>
<organism evidence="1 2">
    <name type="scientific">Coprinellus micaceus</name>
    <name type="common">Glistening ink-cap mushroom</name>
    <name type="synonym">Coprinus micaceus</name>
    <dbReference type="NCBI Taxonomy" id="71717"/>
    <lineage>
        <taxon>Eukaryota</taxon>
        <taxon>Fungi</taxon>
        <taxon>Dikarya</taxon>
        <taxon>Basidiomycota</taxon>
        <taxon>Agaricomycotina</taxon>
        <taxon>Agaricomycetes</taxon>
        <taxon>Agaricomycetidae</taxon>
        <taxon>Agaricales</taxon>
        <taxon>Agaricineae</taxon>
        <taxon>Psathyrellaceae</taxon>
        <taxon>Coprinellus</taxon>
    </lineage>
</organism>
<sequence>MSKEPICINITTPADEIQVLWVYSGGDRGKELTTLAGASRAMVGVDYGEEALKDSGRNIVSLVPVGLWLQLNRFGVGEGPARGVLERYIDIQASPNVFQCSYDINSLGKHKVDLHPPEYNYTLYVTATAFPRPFSRRLSPLSEKCDHRVLQKSIACVAHVA</sequence>
<evidence type="ECO:0000313" key="1">
    <source>
        <dbReference type="EMBL" id="TEB21420.1"/>
    </source>
</evidence>
<accession>A0A4Y7SHQ8</accession>
<comment type="caution">
    <text evidence="1">The sequence shown here is derived from an EMBL/GenBank/DDBJ whole genome shotgun (WGS) entry which is preliminary data.</text>
</comment>
<name>A0A4Y7SHQ8_COPMI</name>
<dbReference type="EMBL" id="QPFP01000111">
    <property type="protein sequence ID" value="TEB21420.1"/>
    <property type="molecule type" value="Genomic_DNA"/>
</dbReference>
<gene>
    <name evidence="1" type="ORF">FA13DRAFT_1799867</name>
</gene>